<keyword evidence="14" id="KW-0175">Coiled coil</keyword>
<dbReference type="Pfam" id="PF00497">
    <property type="entry name" value="SBP_bac_3"/>
    <property type="match status" value="2"/>
</dbReference>
<name>A0ABU7G4N4_9ALTE</name>
<evidence type="ECO:0000313" key="20">
    <source>
        <dbReference type="Proteomes" id="UP001310248"/>
    </source>
</evidence>
<dbReference type="InterPro" id="IPR000014">
    <property type="entry name" value="PAS"/>
</dbReference>
<evidence type="ECO:0000256" key="5">
    <source>
        <dbReference type="ARBA" id="ARBA00022553"/>
    </source>
</evidence>
<keyword evidence="20" id="KW-1185">Reference proteome</keyword>
<evidence type="ECO:0000256" key="9">
    <source>
        <dbReference type="ARBA" id="ARBA00022989"/>
    </source>
</evidence>
<dbReference type="PRINTS" id="PR00344">
    <property type="entry name" value="BCTRLSENSOR"/>
</dbReference>
<dbReference type="CDD" id="cd16922">
    <property type="entry name" value="HATPase_EvgS-ArcB-TorS-like"/>
    <property type="match status" value="1"/>
</dbReference>
<dbReference type="Gene3D" id="3.40.190.10">
    <property type="entry name" value="Periplasmic binding protein-like II"/>
    <property type="match status" value="6"/>
</dbReference>
<dbReference type="EC" id="2.7.13.3" evidence="3"/>
<feature type="domain" description="Response regulatory" evidence="17">
    <location>
        <begin position="1300"/>
        <end position="1418"/>
    </location>
</feature>
<dbReference type="PROSITE" id="PS50109">
    <property type="entry name" value="HIS_KIN"/>
    <property type="match status" value="1"/>
</dbReference>
<organism evidence="19 20">
    <name type="scientific">Agarivorans aestuarii</name>
    <dbReference type="NCBI Taxonomy" id="1563703"/>
    <lineage>
        <taxon>Bacteria</taxon>
        <taxon>Pseudomonadati</taxon>
        <taxon>Pseudomonadota</taxon>
        <taxon>Gammaproteobacteria</taxon>
        <taxon>Alteromonadales</taxon>
        <taxon>Alteromonadaceae</taxon>
        <taxon>Agarivorans</taxon>
    </lineage>
</organism>
<keyword evidence="5 13" id="KW-0597">Phosphoprotein</keyword>
<evidence type="ECO:0000256" key="14">
    <source>
        <dbReference type="SAM" id="Coils"/>
    </source>
</evidence>
<dbReference type="Pfam" id="PF02518">
    <property type="entry name" value="HATPase_c"/>
    <property type="match status" value="1"/>
</dbReference>
<dbReference type="InterPro" id="IPR005467">
    <property type="entry name" value="His_kinase_dom"/>
</dbReference>
<comment type="subcellular location">
    <subcellularLocation>
        <location evidence="2">Cell membrane</location>
        <topology evidence="2">Multi-pass membrane protein</topology>
    </subcellularLocation>
</comment>
<dbReference type="PANTHER" id="PTHR45339">
    <property type="entry name" value="HYBRID SIGNAL TRANSDUCTION HISTIDINE KINASE J"/>
    <property type="match status" value="1"/>
</dbReference>
<evidence type="ECO:0000256" key="11">
    <source>
        <dbReference type="ARBA" id="ARBA00023136"/>
    </source>
</evidence>
<dbReference type="NCBIfam" id="TIGR00229">
    <property type="entry name" value="sensory_box"/>
    <property type="match status" value="1"/>
</dbReference>
<dbReference type="Gene3D" id="1.10.287.130">
    <property type="match status" value="1"/>
</dbReference>
<accession>A0ABU7G4N4</accession>
<dbReference type="SUPFAM" id="SSF47384">
    <property type="entry name" value="Homodimeric domain of signal transducing histidine kinase"/>
    <property type="match status" value="1"/>
</dbReference>
<reference evidence="20" key="1">
    <citation type="submission" date="2023-07" db="EMBL/GenBank/DDBJ databases">
        <title>Draft genome sequence of Agarivorans aestuarii strain ZMCS4, a CAZymes producing bacteria isolated from the marine brown algae Clodostephus spongiosus.</title>
        <authorList>
            <person name="Lorente B."/>
            <person name="Cabral C."/>
            <person name="Frias J."/>
            <person name="Faria J."/>
            <person name="Toubarro D."/>
        </authorList>
    </citation>
    <scope>NUCLEOTIDE SEQUENCE [LARGE SCALE GENOMIC DNA]</scope>
    <source>
        <strain evidence="20">ZMCS4</strain>
    </source>
</reference>
<keyword evidence="7" id="KW-0547">Nucleotide-binding</keyword>
<dbReference type="CDD" id="cd00082">
    <property type="entry name" value="HisKA"/>
    <property type="match status" value="1"/>
</dbReference>
<dbReference type="Gene3D" id="3.40.50.2300">
    <property type="match status" value="2"/>
</dbReference>
<dbReference type="InterPro" id="IPR036641">
    <property type="entry name" value="HPT_dom_sf"/>
</dbReference>
<dbReference type="PROSITE" id="PS50110">
    <property type="entry name" value="RESPONSE_REGULATORY"/>
    <property type="match status" value="2"/>
</dbReference>
<feature type="modified residue" description="4-aspartylphosphate" evidence="13">
    <location>
        <position position="1351"/>
    </location>
</feature>
<keyword evidence="8" id="KW-0067">ATP-binding</keyword>
<evidence type="ECO:0000313" key="19">
    <source>
        <dbReference type="EMBL" id="MEE1673954.1"/>
    </source>
</evidence>
<dbReference type="Proteomes" id="UP001310248">
    <property type="component" value="Unassembled WGS sequence"/>
</dbReference>
<keyword evidence="4" id="KW-1003">Cell membrane</keyword>
<keyword evidence="10" id="KW-0902">Two-component regulatory system</keyword>
<dbReference type="CDD" id="cd01007">
    <property type="entry name" value="PBP2_BvgS_HisK_like"/>
    <property type="match status" value="2"/>
</dbReference>
<proteinExistence type="predicted"/>
<evidence type="ECO:0000256" key="4">
    <source>
        <dbReference type="ARBA" id="ARBA00022475"/>
    </source>
</evidence>
<reference evidence="19 20" key="2">
    <citation type="submission" date="2023-12" db="EMBL/GenBank/DDBJ databases">
        <authorList>
            <consortium name="Cladostephus spongiosus"/>
            <person name="Lorente B."/>
            <person name="Cabral C."/>
            <person name="Frias J."/>
            <person name="Faria J."/>
            <person name="Toubarro D."/>
        </authorList>
    </citation>
    <scope>NUCLEOTIDE SEQUENCE [LARGE SCALE GENOMIC DNA]</scope>
    <source>
        <strain evidence="19 20">ZMCS4</strain>
    </source>
</reference>
<evidence type="ECO:0000256" key="8">
    <source>
        <dbReference type="ARBA" id="ARBA00022840"/>
    </source>
</evidence>
<dbReference type="InterPro" id="IPR011006">
    <property type="entry name" value="CheY-like_superfamily"/>
</dbReference>
<dbReference type="InterPro" id="IPR001789">
    <property type="entry name" value="Sig_transdc_resp-reg_receiver"/>
</dbReference>
<evidence type="ECO:0000256" key="13">
    <source>
        <dbReference type="PROSITE-ProRule" id="PRU00169"/>
    </source>
</evidence>
<evidence type="ECO:0000256" key="1">
    <source>
        <dbReference type="ARBA" id="ARBA00000085"/>
    </source>
</evidence>
<dbReference type="InterPro" id="IPR003661">
    <property type="entry name" value="HisK_dim/P_dom"/>
</dbReference>
<dbReference type="SUPFAM" id="SSF53850">
    <property type="entry name" value="Periplasmic binding protein-like II"/>
    <property type="match status" value="3"/>
</dbReference>
<dbReference type="InterPro" id="IPR008207">
    <property type="entry name" value="Sig_transdc_His_kin_Hpt_dom"/>
</dbReference>
<dbReference type="Pfam" id="PF00072">
    <property type="entry name" value="Response_reg"/>
    <property type="match status" value="2"/>
</dbReference>
<dbReference type="PANTHER" id="PTHR45339:SF1">
    <property type="entry name" value="HYBRID SIGNAL TRANSDUCTION HISTIDINE KINASE J"/>
    <property type="match status" value="1"/>
</dbReference>
<dbReference type="InterPro" id="IPR001638">
    <property type="entry name" value="Solute-binding_3/MltF_N"/>
</dbReference>
<dbReference type="PROSITE" id="PS50894">
    <property type="entry name" value="HPT"/>
    <property type="match status" value="1"/>
</dbReference>
<keyword evidence="11" id="KW-0472">Membrane</keyword>
<dbReference type="SMART" id="SM00062">
    <property type="entry name" value="PBPb"/>
    <property type="match status" value="2"/>
</dbReference>
<feature type="signal peptide" evidence="15">
    <location>
        <begin position="1"/>
        <end position="24"/>
    </location>
</feature>
<evidence type="ECO:0000256" key="2">
    <source>
        <dbReference type="ARBA" id="ARBA00004651"/>
    </source>
</evidence>
<keyword evidence="6" id="KW-0812">Transmembrane</keyword>
<evidence type="ECO:0000256" key="12">
    <source>
        <dbReference type="PROSITE-ProRule" id="PRU00110"/>
    </source>
</evidence>
<dbReference type="Pfam" id="PF00512">
    <property type="entry name" value="HisKA"/>
    <property type="match status" value="1"/>
</dbReference>
<dbReference type="SUPFAM" id="SSF55874">
    <property type="entry name" value="ATPase domain of HSP90 chaperone/DNA topoisomerase II/histidine kinase"/>
    <property type="match status" value="1"/>
</dbReference>
<gene>
    <name evidence="19" type="ORF">SNR37_003381</name>
</gene>
<dbReference type="SUPFAM" id="SSF52172">
    <property type="entry name" value="CheY-like"/>
    <property type="match status" value="2"/>
</dbReference>
<feature type="chain" id="PRO_5047102595" description="histidine kinase" evidence="15">
    <location>
        <begin position="25"/>
        <end position="1795"/>
    </location>
</feature>
<evidence type="ECO:0000256" key="7">
    <source>
        <dbReference type="ARBA" id="ARBA00022741"/>
    </source>
</evidence>
<dbReference type="SMART" id="SM00448">
    <property type="entry name" value="REC"/>
    <property type="match status" value="2"/>
</dbReference>
<dbReference type="Gene3D" id="3.30.565.10">
    <property type="entry name" value="Histidine kinase-like ATPase, C-terminal domain"/>
    <property type="match status" value="1"/>
</dbReference>
<evidence type="ECO:0000259" key="16">
    <source>
        <dbReference type="PROSITE" id="PS50109"/>
    </source>
</evidence>
<keyword evidence="9" id="KW-1133">Transmembrane helix</keyword>
<feature type="modified residue" description="4-aspartylphosphate" evidence="13">
    <location>
        <position position="1495"/>
    </location>
</feature>
<evidence type="ECO:0000256" key="6">
    <source>
        <dbReference type="ARBA" id="ARBA00022692"/>
    </source>
</evidence>
<evidence type="ECO:0000259" key="18">
    <source>
        <dbReference type="PROSITE" id="PS50894"/>
    </source>
</evidence>
<dbReference type="InterPro" id="IPR036890">
    <property type="entry name" value="HATPase_C_sf"/>
</dbReference>
<dbReference type="InterPro" id="IPR036097">
    <property type="entry name" value="HisK_dim/P_sf"/>
</dbReference>
<dbReference type="RefSeq" id="WP_329775179.1">
    <property type="nucleotide sequence ID" value="NZ_JAYDYW010000006.1"/>
</dbReference>
<dbReference type="Pfam" id="PF01627">
    <property type="entry name" value="Hpt"/>
    <property type="match status" value="1"/>
</dbReference>
<keyword evidence="15" id="KW-0732">Signal</keyword>
<dbReference type="EMBL" id="JAYDYW010000006">
    <property type="protein sequence ID" value="MEE1673954.1"/>
    <property type="molecule type" value="Genomic_DNA"/>
</dbReference>
<dbReference type="InterPro" id="IPR003594">
    <property type="entry name" value="HATPase_dom"/>
</dbReference>
<protein>
    <recommendedName>
        <fullName evidence="3">histidine kinase</fullName>
        <ecNumber evidence="3">2.7.13.3</ecNumber>
    </recommendedName>
</protein>
<dbReference type="SMART" id="SM00388">
    <property type="entry name" value="HisKA"/>
    <property type="match status" value="1"/>
</dbReference>
<feature type="modified residue" description="Phosphohistidine" evidence="12">
    <location>
        <position position="1642"/>
    </location>
</feature>
<feature type="coiled-coil region" evidence="14">
    <location>
        <begin position="1720"/>
        <end position="1747"/>
    </location>
</feature>
<dbReference type="SMART" id="SM00387">
    <property type="entry name" value="HATPase_c"/>
    <property type="match status" value="1"/>
</dbReference>
<evidence type="ECO:0000256" key="3">
    <source>
        <dbReference type="ARBA" id="ARBA00012438"/>
    </source>
</evidence>
<dbReference type="InterPro" id="IPR004358">
    <property type="entry name" value="Sig_transdc_His_kin-like_C"/>
</dbReference>
<feature type="domain" description="Response regulatory" evidence="17">
    <location>
        <begin position="1446"/>
        <end position="1560"/>
    </location>
</feature>
<comment type="catalytic activity">
    <reaction evidence="1">
        <text>ATP + protein L-histidine = ADP + protein N-phospho-L-histidine.</text>
        <dbReference type="EC" id="2.7.13.3"/>
    </reaction>
</comment>
<dbReference type="Gene3D" id="3.30.450.20">
    <property type="entry name" value="PAS domain"/>
    <property type="match status" value="1"/>
</dbReference>
<dbReference type="CDD" id="cd17546">
    <property type="entry name" value="REC_hyHK_CKI1_RcsC-like"/>
    <property type="match status" value="2"/>
</dbReference>
<evidence type="ECO:0000256" key="15">
    <source>
        <dbReference type="SAM" id="SignalP"/>
    </source>
</evidence>
<sequence length="1795" mass="198818">MWKQIAVLWIALLNGLCLASSAMAENIAFSPEEQQFIDQQLPITVVADLNFYPYAFVNDSGAYDGISREYLEEIAQLTGINFTYKIGPSWAEMLQGLKDGEIDIIPMMFYDQDKTDYVQFSQPYILHSEYLYTLETEPNIQSLDAIANKTLAVIEGYELTSWLKLRYPNIKLKYYDELSHCLRAVADGEVFGTIGELSSTLYFKNKMHLRNIKKNTAIAGRKNLPISIGLGTQHSHLLTIINKAIEQIDIATRNRISGRWLNDSSSQSILNGAFGYGRAPFMYDLSSEVGLEYEIVRRVLSSMGYQIEDVEQLPTFRGQIILHEDQNLDFSVGVSELPDNMFYSDDIVNFNNVAVTRKVDNIALSSPADMADYSVSSFADSRKLLGEEYAKMASNSSRFKEHSVQELSLTEFFAGNADVLVADIEIVKWAIRYSGLTNGLISDFEFHPIFDQSEVGYKVAFRNQHIRDLFNQALQTLRSGEEYQQLIDLYLNSNFNPQIRRGNLIADVVAPYIFHDDLKNLRSVLRVFHKNSNIKAISVSSDSPNRVIMQLQEIDGELKSVDVIKVSHLSRLSKESFYVHNGSTDKVGSITFYAEANTPEQIISSHVPDLRQFSGLSGEQMAEIRLAYERQDLSGQLLNLSDAEQVWIGENPIISIAVDPAALPYEAFDEDGQYIGAVADYLQLISASTGLVFEPVKVETWQESLKLIRSRKVQLASAAFGNTELELDYLTTLPIAKSEVSYVGRIGEGFVGSLSDLRGKTVGIIKGASQTAALTEQSPDVNWVYPQSSEIGMQQVADGEIDGMVDTILVLNYLMQSRGYSNLAVTGDFDRDVASTIYVLKTLPTLQSIISKAIDAVTQAQRDAIVSKWVPNKVIERVDYTLVWQVVAAALFLVVLALFWNRKLASLIKAREKAEQRLQEREQLLFDMLNSAPIGVAIVANEQTLFSNKTGRDMFGVSAEELDDFKVSNIYCDPAQRDQSYQMLKQGLPVVNQEIDFKRTDGKQFTGLANYINTEFKDQPAILFWCYDISELKDLNTQLSLAIDEADNANKAKSDFLANMSHEIRTPMNAIIGMTHLALNAELDRKTRGYLNKVSHAAASLLGIINDILDFSKIEAGKLDMECLDISIQDILQNQLNLIELKAQDKGVEVLTLVEPSVPHNLMGDPLRLGQIFTNLASNAIKFTEQGEIAFSVKLLEQQTNRAKLQFSVRDTGIGISPEQQQKLFQSFTQADASTTRQYGGTGLGLTICKSLVELMEGEIWLESTLGEGTEFLFTAWFKLNHERPAKRSAISPTSLDNMCILVVDDNESAAEIMASIVSSFGPEVSVVHAGSEAQALVAENPDKYDVAIVDWNMPDMDGVATCEAIRQEAGSHPVKFIMVSAYDHARFKEQSKDAGVSAYLAKPITASEVFNSIAQVSGRDVALYTPLAKLSDKLALAKHKLQGAHVLLVEDNELNQDLAIELLNSIGVSCELAENGKLAVEKLRHNSFDGVLMDIQMPVMDGYTATQKIREFDLEIAIIAMTANAMSGDRERVISAGMNDYISKPIDVEAMITTMAEWISASGLQPAAPVGSTEESVPSGITEGLNPEVIDQAAGLATCNGNANLYFKLLNKFSLNQRSFAEQFERACGESDWVLATRLVHTLKGNAGNIGALALQAAAAELEAVSASILSSEGSNSFKNSNERIQSMLSNISALLELVFQEIDLLMPKDVGQDHAEDDSQQQNNLAQLKTELVTLEEQLEECDVDAVERIDELSEMAFPAEVKKQLLSINKAAAEYDFEAASAKLKSLKTMLS</sequence>
<feature type="domain" description="Histidine kinase" evidence="16">
    <location>
        <begin position="1059"/>
        <end position="1280"/>
    </location>
</feature>
<evidence type="ECO:0000259" key="17">
    <source>
        <dbReference type="PROSITE" id="PS50110"/>
    </source>
</evidence>
<feature type="domain" description="HPt" evidence="18">
    <location>
        <begin position="1603"/>
        <end position="1703"/>
    </location>
</feature>
<dbReference type="Gene3D" id="1.20.120.160">
    <property type="entry name" value="HPT domain"/>
    <property type="match status" value="1"/>
</dbReference>
<dbReference type="InterPro" id="IPR035965">
    <property type="entry name" value="PAS-like_dom_sf"/>
</dbReference>
<dbReference type="SUPFAM" id="SSF47226">
    <property type="entry name" value="Histidine-containing phosphotransfer domain, HPT domain"/>
    <property type="match status" value="1"/>
</dbReference>
<comment type="caution">
    <text evidence="19">The sequence shown here is derived from an EMBL/GenBank/DDBJ whole genome shotgun (WGS) entry which is preliminary data.</text>
</comment>
<evidence type="ECO:0000256" key="10">
    <source>
        <dbReference type="ARBA" id="ARBA00023012"/>
    </source>
</evidence>
<dbReference type="SUPFAM" id="SSF55785">
    <property type="entry name" value="PYP-like sensor domain (PAS domain)"/>
    <property type="match status" value="1"/>
</dbReference>